<accession>A0A8J4DUV6</accession>
<dbReference type="AlphaFoldDB" id="A0A8J4DUV6"/>
<sequence length="139" mass="16093">MTLSLICSQCGQNGRTGYSELRGRSSGPLRTSAREPAGTRALVIPDLAELRSPTSGVVELSHRLVRQAAPLRRFDLDDPYDLRHMYETMLRETIRYDELRRWLDAETLVRLWPEMIMPRGVRAAWQERYPQLTRRPLAV</sequence>
<reference evidence="1" key="1">
    <citation type="submission" date="2021-01" db="EMBL/GenBank/DDBJ databases">
        <title>Whole genome shotgun sequence of Virgisporangium aliadipatigenens NBRC 105644.</title>
        <authorList>
            <person name="Komaki H."/>
            <person name="Tamura T."/>
        </authorList>
    </citation>
    <scope>NUCLEOTIDE SEQUENCE</scope>
    <source>
        <strain evidence="1">NBRC 105644</strain>
    </source>
</reference>
<evidence type="ECO:0000313" key="1">
    <source>
        <dbReference type="EMBL" id="GIJ49542.1"/>
    </source>
</evidence>
<comment type="caution">
    <text evidence="1">The sequence shown here is derived from an EMBL/GenBank/DDBJ whole genome shotgun (WGS) entry which is preliminary data.</text>
</comment>
<protein>
    <submittedName>
        <fullName evidence="1">Uncharacterized protein</fullName>
    </submittedName>
</protein>
<dbReference type="EMBL" id="BOPF01000028">
    <property type="protein sequence ID" value="GIJ49542.1"/>
    <property type="molecule type" value="Genomic_DNA"/>
</dbReference>
<keyword evidence="2" id="KW-1185">Reference proteome</keyword>
<dbReference type="Proteomes" id="UP000619260">
    <property type="component" value="Unassembled WGS sequence"/>
</dbReference>
<evidence type="ECO:0000313" key="2">
    <source>
        <dbReference type="Proteomes" id="UP000619260"/>
    </source>
</evidence>
<gene>
    <name evidence="1" type="ORF">Val02_64280</name>
</gene>
<organism evidence="1 2">
    <name type="scientific">Virgisporangium aliadipatigenens</name>
    <dbReference type="NCBI Taxonomy" id="741659"/>
    <lineage>
        <taxon>Bacteria</taxon>
        <taxon>Bacillati</taxon>
        <taxon>Actinomycetota</taxon>
        <taxon>Actinomycetes</taxon>
        <taxon>Micromonosporales</taxon>
        <taxon>Micromonosporaceae</taxon>
        <taxon>Virgisporangium</taxon>
    </lineage>
</organism>
<name>A0A8J4DUV6_9ACTN</name>
<proteinExistence type="predicted"/>